<dbReference type="PANTHER" id="PTHR31209:SF4">
    <property type="entry name" value="2,3-BISPHOSPHOGLYCERATE-INDEPENDENT PHOSPHOGLYCERATE MUTASE"/>
    <property type="match status" value="1"/>
</dbReference>
<dbReference type="InterPro" id="IPR023665">
    <property type="entry name" value="ApgAM_prokaryotes"/>
</dbReference>
<comment type="similarity">
    <text evidence="4">Belongs to the BPG-independent phosphoglycerate mutase family. A-PGAM subfamily.</text>
</comment>
<accession>A0A2M7SEM6</accession>
<evidence type="ECO:0000256" key="4">
    <source>
        <dbReference type="ARBA" id="ARBA00005524"/>
    </source>
</evidence>
<dbReference type="PIRSF" id="PIRSF006392">
    <property type="entry name" value="IPGAM_arch"/>
    <property type="match status" value="1"/>
</dbReference>
<dbReference type="Pfam" id="PF01676">
    <property type="entry name" value="Metalloenzyme"/>
    <property type="match status" value="1"/>
</dbReference>
<evidence type="ECO:0000259" key="7">
    <source>
        <dbReference type="Pfam" id="PF01676"/>
    </source>
</evidence>
<comment type="caution">
    <text evidence="8">The sequence shown here is derived from an EMBL/GenBank/DDBJ whole genome shotgun (WGS) entry which is preliminary data.</text>
</comment>
<reference evidence="9" key="1">
    <citation type="submission" date="2017-09" db="EMBL/GenBank/DDBJ databases">
        <title>Depth-based differentiation of microbial function through sediment-hosted aquifers and enrichment of novel symbionts in the deep terrestrial subsurface.</title>
        <authorList>
            <person name="Probst A.J."/>
            <person name="Ladd B."/>
            <person name="Jarett J.K."/>
            <person name="Geller-Mcgrath D.E."/>
            <person name="Sieber C.M.K."/>
            <person name="Emerson J.B."/>
            <person name="Anantharaman K."/>
            <person name="Thomas B.C."/>
            <person name="Malmstrom R."/>
            <person name="Stieglmeier M."/>
            <person name="Klingl A."/>
            <person name="Woyke T."/>
            <person name="Ryan C.M."/>
            <person name="Banfield J.F."/>
        </authorList>
    </citation>
    <scope>NUCLEOTIDE SEQUENCE [LARGE SCALE GENOMIC DNA]</scope>
</reference>
<dbReference type="NCBIfam" id="TIGR02535">
    <property type="entry name" value="hyp_Hser_kinase"/>
    <property type="match status" value="1"/>
</dbReference>
<evidence type="ECO:0000256" key="5">
    <source>
        <dbReference type="ARBA" id="ARBA00023152"/>
    </source>
</evidence>
<feature type="domain" description="Metalloenzyme" evidence="7">
    <location>
        <begin position="1"/>
        <end position="397"/>
    </location>
</feature>
<keyword evidence="6" id="KW-0413">Isomerase</keyword>
<evidence type="ECO:0000256" key="2">
    <source>
        <dbReference type="ARBA" id="ARBA00002315"/>
    </source>
</evidence>
<dbReference type="Gene3D" id="3.40.720.10">
    <property type="entry name" value="Alkaline Phosphatase, subunit A"/>
    <property type="match status" value="1"/>
</dbReference>
<dbReference type="InterPro" id="IPR017850">
    <property type="entry name" value="Alkaline_phosphatase_core_sf"/>
</dbReference>
<dbReference type="Proteomes" id="UP000229307">
    <property type="component" value="Unassembled WGS sequence"/>
</dbReference>
<dbReference type="InterPro" id="IPR006124">
    <property type="entry name" value="Metalloenzyme"/>
</dbReference>
<dbReference type="Pfam" id="PF10143">
    <property type="entry name" value="PhosphMutase"/>
    <property type="match status" value="1"/>
</dbReference>
<proteinExistence type="inferred from homology"/>
<comment type="function">
    <text evidence="2">Catalyzes the interconversion of 2-phosphoglycerate and 3-phosphoglycerate.</text>
</comment>
<dbReference type="NCBIfam" id="TIGR00306">
    <property type="entry name" value="apgM"/>
    <property type="match status" value="1"/>
</dbReference>
<evidence type="ECO:0000256" key="3">
    <source>
        <dbReference type="ARBA" id="ARBA00004921"/>
    </source>
</evidence>
<dbReference type="GO" id="GO:0046872">
    <property type="term" value="F:metal ion binding"/>
    <property type="evidence" value="ECO:0007669"/>
    <property type="project" value="InterPro"/>
</dbReference>
<protein>
    <submittedName>
        <fullName evidence="8">Cofactor-independent phosphoglycerate mutase</fullName>
    </submittedName>
</protein>
<sequence>MKYIVLVGDGMADYPLKELKRRTPLEAAGIKNLNYFARAGTLGLIRTTPRGMTPGTDVANLAILGYDPQRYYSGRGPLEALNQGIRYGRQDIIFRCNLVTAANGKLIDYSAGHVTSEEGKELFRALNREIGTGSLKFFPGVSYRNLALLKKPAGLASLLSLRTHPPHDVMGKKFSVIFPKGKGAGMLIGLMERSREILETHPVNARRKRHGKGPANMIWLWGQGTRPEMPSFYRKYGLKGAVISAVDIVKGIGRATGMEIIDVPGATGYFDTDYEGKARYALKALKKNDLVFVHVEAPDEAGHNGDIKAKIKAIEDFDRKVAGTVLKGIGAYGNYKILALTDHPTPISLRTHAPDPVPFAIFKNGDNKRGKAGFNERDAKKSRLFFNKGHKLMEFFLKNTLTPALSPRGRGIR</sequence>
<comment type="pathway">
    <text evidence="3">Carbohydrate degradation.</text>
</comment>
<dbReference type="AlphaFoldDB" id="A0A2M7SEM6"/>
<evidence type="ECO:0000256" key="1">
    <source>
        <dbReference type="ARBA" id="ARBA00000370"/>
    </source>
</evidence>
<dbReference type="InterPro" id="IPR004456">
    <property type="entry name" value="Pglycerate_mutase_ApgM"/>
</dbReference>
<dbReference type="Gene3D" id="3.30.70.2130">
    <property type="entry name" value="Metalloenzyme domain"/>
    <property type="match status" value="1"/>
</dbReference>
<dbReference type="PANTHER" id="PTHR31209">
    <property type="entry name" value="COFACTOR-INDEPENDENT PHOSPHOGLYCERATE MUTASE"/>
    <property type="match status" value="1"/>
</dbReference>
<dbReference type="GO" id="GO:0006096">
    <property type="term" value="P:glycolytic process"/>
    <property type="evidence" value="ECO:0007669"/>
    <property type="project" value="UniProtKB-KW"/>
</dbReference>
<dbReference type="InterPro" id="IPR042253">
    <property type="entry name" value="Pglycerate_mutase_ApgM_sf"/>
</dbReference>
<gene>
    <name evidence="8" type="ORF">COY52_01845</name>
</gene>
<evidence type="ECO:0000313" key="8">
    <source>
        <dbReference type="EMBL" id="PIZ17987.1"/>
    </source>
</evidence>
<name>A0A2M7SEM6_9BACT</name>
<dbReference type="GO" id="GO:0004619">
    <property type="term" value="F:phosphoglycerate mutase activity"/>
    <property type="evidence" value="ECO:0007669"/>
    <property type="project" value="UniProtKB-EC"/>
</dbReference>
<dbReference type="SUPFAM" id="SSF53649">
    <property type="entry name" value="Alkaline phosphatase-like"/>
    <property type="match status" value="1"/>
</dbReference>
<comment type="catalytic activity">
    <reaction evidence="1">
        <text>(2R)-2-phosphoglycerate = (2R)-3-phosphoglycerate</text>
        <dbReference type="Rhea" id="RHEA:15901"/>
        <dbReference type="ChEBI" id="CHEBI:58272"/>
        <dbReference type="ChEBI" id="CHEBI:58289"/>
        <dbReference type="EC" id="5.4.2.12"/>
    </reaction>
</comment>
<evidence type="ECO:0000256" key="6">
    <source>
        <dbReference type="ARBA" id="ARBA00023235"/>
    </source>
</evidence>
<dbReference type="CDD" id="cd16011">
    <property type="entry name" value="iPGM_like"/>
    <property type="match status" value="1"/>
</dbReference>
<evidence type="ECO:0000313" key="9">
    <source>
        <dbReference type="Proteomes" id="UP000229307"/>
    </source>
</evidence>
<dbReference type="EMBL" id="PFMR01000055">
    <property type="protein sequence ID" value="PIZ17987.1"/>
    <property type="molecule type" value="Genomic_DNA"/>
</dbReference>
<organism evidence="8 9">
    <name type="scientific">Candidatus Desantisbacteria bacterium CG_4_10_14_0_8_um_filter_48_22</name>
    <dbReference type="NCBI Taxonomy" id="1974543"/>
    <lineage>
        <taxon>Bacteria</taxon>
        <taxon>Candidatus Desantisiibacteriota</taxon>
    </lineage>
</organism>
<dbReference type="NCBIfam" id="NF003242">
    <property type="entry name" value="PRK04200.1"/>
    <property type="match status" value="1"/>
</dbReference>
<keyword evidence="5" id="KW-0324">Glycolysis</keyword>